<feature type="region of interest" description="Disordered" evidence="1">
    <location>
        <begin position="1"/>
        <end position="29"/>
    </location>
</feature>
<dbReference type="EMBL" id="JAANQT010010379">
    <property type="protein sequence ID" value="KAG1275199.1"/>
    <property type="molecule type" value="Genomic_DNA"/>
</dbReference>
<name>A0A9P6WT20_RHIOR</name>
<feature type="compositionally biased region" description="Basic residues" evidence="1">
    <location>
        <begin position="70"/>
        <end position="93"/>
    </location>
</feature>
<sequence length="115" mass="12169">MRLAGLRAAAHRDGDQVGNHARPRGAGAAAGAQLGHLGLQLFDALVGLGQPLAIGVLRWLPHPGGDARDLRRRHQHQAAHPRASRRASARISRRSSCTLRSSPWATAAARARSSA</sequence>
<gene>
    <name evidence="2" type="ORF">G6F64_014948</name>
</gene>
<comment type="caution">
    <text evidence="2">The sequence shown here is derived from an EMBL/GenBank/DDBJ whole genome shotgun (WGS) entry which is preliminary data.</text>
</comment>
<reference evidence="2" key="1">
    <citation type="journal article" date="2020" name="Microb. Genom.">
        <title>Genetic diversity of clinical and environmental Mucorales isolates obtained from an investigation of mucormycosis cases among solid organ transplant recipients.</title>
        <authorList>
            <person name="Nguyen M.H."/>
            <person name="Kaul D."/>
            <person name="Muto C."/>
            <person name="Cheng S.J."/>
            <person name="Richter R.A."/>
            <person name="Bruno V.M."/>
            <person name="Liu G."/>
            <person name="Beyhan S."/>
            <person name="Sundermann A.J."/>
            <person name="Mounaud S."/>
            <person name="Pasculle A.W."/>
            <person name="Nierman W.C."/>
            <person name="Driscoll E."/>
            <person name="Cumbie R."/>
            <person name="Clancy C.J."/>
            <person name="Dupont C.L."/>
        </authorList>
    </citation>
    <scope>NUCLEOTIDE SEQUENCE</scope>
    <source>
        <strain evidence="2">GL11</strain>
    </source>
</reference>
<feature type="region of interest" description="Disordered" evidence="1">
    <location>
        <begin position="64"/>
        <end position="95"/>
    </location>
</feature>
<accession>A0A9P6WT20</accession>
<protein>
    <submittedName>
        <fullName evidence="2">Uncharacterized protein</fullName>
    </submittedName>
</protein>
<keyword evidence="3" id="KW-1185">Reference proteome</keyword>
<evidence type="ECO:0000256" key="1">
    <source>
        <dbReference type="SAM" id="MobiDB-lite"/>
    </source>
</evidence>
<proteinExistence type="predicted"/>
<organism evidence="2 3">
    <name type="scientific">Rhizopus oryzae</name>
    <name type="common">Mucormycosis agent</name>
    <name type="synonym">Rhizopus arrhizus var. delemar</name>
    <dbReference type="NCBI Taxonomy" id="64495"/>
    <lineage>
        <taxon>Eukaryota</taxon>
        <taxon>Fungi</taxon>
        <taxon>Fungi incertae sedis</taxon>
        <taxon>Mucoromycota</taxon>
        <taxon>Mucoromycotina</taxon>
        <taxon>Mucoromycetes</taxon>
        <taxon>Mucorales</taxon>
        <taxon>Mucorineae</taxon>
        <taxon>Rhizopodaceae</taxon>
        <taxon>Rhizopus</taxon>
    </lineage>
</organism>
<dbReference type="AlphaFoldDB" id="A0A9P6WT20"/>
<evidence type="ECO:0000313" key="2">
    <source>
        <dbReference type="EMBL" id="KAG1275199.1"/>
    </source>
</evidence>
<dbReference type="Proteomes" id="UP000716291">
    <property type="component" value="Unassembled WGS sequence"/>
</dbReference>
<evidence type="ECO:0000313" key="3">
    <source>
        <dbReference type="Proteomes" id="UP000716291"/>
    </source>
</evidence>